<feature type="region of interest" description="Disordered" evidence="1">
    <location>
        <begin position="186"/>
        <end position="383"/>
    </location>
</feature>
<dbReference type="InterPro" id="IPR058594">
    <property type="entry name" value="PB1-like_dom_pln"/>
</dbReference>
<dbReference type="AlphaFoldDB" id="A0A444Z6J5"/>
<dbReference type="Pfam" id="PF26130">
    <property type="entry name" value="PB1-like"/>
    <property type="match status" value="1"/>
</dbReference>
<feature type="region of interest" description="Disordered" evidence="1">
    <location>
        <begin position="412"/>
        <end position="440"/>
    </location>
</feature>
<evidence type="ECO:0000259" key="2">
    <source>
        <dbReference type="Pfam" id="PF26130"/>
    </source>
</evidence>
<gene>
    <name evidence="3" type="ORF">Ahy_B05g078198</name>
</gene>
<feature type="compositionally biased region" description="Acidic residues" evidence="1">
    <location>
        <begin position="472"/>
        <end position="487"/>
    </location>
</feature>
<sequence>MDRLVTFVYHHMGALKRGGDGNVIYDEGLVTEIHRVNVETCNLFFVEGLFLYLGYPGYNEVYWLEPDLDLGKGLRVLMTDAEVMRMCESAMKNDNTVHLYFDHPIDINPEIIDEEVVSDGSSDSVVEVNPASDNVNEVEVTNKVVGQANEKENKGVNETSGEVNELNMALSVVVKETLNEVVNEATVDVNESNKGESGAMNEAVNDENEDKDTKGASAPEKGVKKVRKRHPRPPPSGLSRERRAAQNEQPESDLGEAKAVNESTYETNADDVNDPNEGSDFGEPVANELRPEEPESENATDNVTQTTGRTNTRRNHPRPQPSGQRIIPGKEDEALRVEVPNPNREDGESEPEMYQYESEELCSPPVSDDEDEPVFPQHNPNTPYRKITLELNMEFETMDHFKAAVQKYNIQIGRQRPIGRPTKKRRKDSTEQSFGSQYKAKRRYGQITCQIYKRAGHNSRTCPEKEAGTATEEPDLDEEEAREQEAN</sequence>
<organism evidence="3 4">
    <name type="scientific">Arachis hypogaea</name>
    <name type="common">Peanut</name>
    <dbReference type="NCBI Taxonomy" id="3818"/>
    <lineage>
        <taxon>Eukaryota</taxon>
        <taxon>Viridiplantae</taxon>
        <taxon>Streptophyta</taxon>
        <taxon>Embryophyta</taxon>
        <taxon>Tracheophyta</taxon>
        <taxon>Spermatophyta</taxon>
        <taxon>Magnoliopsida</taxon>
        <taxon>eudicotyledons</taxon>
        <taxon>Gunneridae</taxon>
        <taxon>Pentapetalae</taxon>
        <taxon>rosids</taxon>
        <taxon>fabids</taxon>
        <taxon>Fabales</taxon>
        <taxon>Fabaceae</taxon>
        <taxon>Papilionoideae</taxon>
        <taxon>50 kb inversion clade</taxon>
        <taxon>dalbergioids sensu lato</taxon>
        <taxon>Dalbergieae</taxon>
        <taxon>Pterocarpus clade</taxon>
        <taxon>Arachis</taxon>
    </lineage>
</organism>
<protein>
    <recommendedName>
        <fullName evidence="2">PB1-like domain-containing protein</fullName>
    </recommendedName>
</protein>
<evidence type="ECO:0000313" key="4">
    <source>
        <dbReference type="Proteomes" id="UP000289738"/>
    </source>
</evidence>
<dbReference type="EMBL" id="SDMP01000015">
    <property type="protein sequence ID" value="RYR09791.1"/>
    <property type="molecule type" value="Genomic_DNA"/>
</dbReference>
<accession>A0A444Z6J5</accession>
<feature type="domain" description="PB1-like" evidence="2">
    <location>
        <begin position="1"/>
        <end position="103"/>
    </location>
</feature>
<dbReference type="Proteomes" id="UP000289738">
    <property type="component" value="Chromosome B05"/>
</dbReference>
<feature type="region of interest" description="Disordered" evidence="1">
    <location>
        <begin position="455"/>
        <end position="487"/>
    </location>
</feature>
<evidence type="ECO:0000313" key="3">
    <source>
        <dbReference type="EMBL" id="RYR09791.1"/>
    </source>
</evidence>
<proteinExistence type="predicted"/>
<keyword evidence="4" id="KW-1185">Reference proteome</keyword>
<evidence type="ECO:0000256" key="1">
    <source>
        <dbReference type="SAM" id="MobiDB-lite"/>
    </source>
</evidence>
<name>A0A444Z6J5_ARAHY</name>
<feature type="compositionally biased region" description="Low complexity" evidence="1">
    <location>
        <begin position="300"/>
        <end position="310"/>
    </location>
</feature>
<reference evidence="3 4" key="1">
    <citation type="submission" date="2019-01" db="EMBL/GenBank/DDBJ databases">
        <title>Sequencing of cultivated peanut Arachis hypogaea provides insights into genome evolution and oil improvement.</title>
        <authorList>
            <person name="Chen X."/>
        </authorList>
    </citation>
    <scope>NUCLEOTIDE SEQUENCE [LARGE SCALE GENOMIC DNA]</scope>
    <source>
        <strain evidence="4">cv. Fuhuasheng</strain>
        <tissue evidence="3">Leaves</tissue>
    </source>
</reference>
<comment type="caution">
    <text evidence="3">The sequence shown here is derived from an EMBL/GenBank/DDBJ whole genome shotgun (WGS) entry which is preliminary data.</text>
</comment>